<feature type="compositionally biased region" description="Polar residues" evidence="1">
    <location>
        <begin position="164"/>
        <end position="177"/>
    </location>
</feature>
<evidence type="ECO:0000313" key="2">
    <source>
        <dbReference type="EMBL" id="KAF2656554.1"/>
    </source>
</evidence>
<keyword evidence="3" id="KW-1185">Reference proteome</keyword>
<proteinExistence type="predicted"/>
<feature type="compositionally biased region" description="Basic residues" evidence="1">
    <location>
        <begin position="147"/>
        <end position="160"/>
    </location>
</feature>
<feature type="region of interest" description="Disordered" evidence="1">
    <location>
        <begin position="147"/>
        <end position="232"/>
    </location>
</feature>
<gene>
    <name evidence="2" type="ORF">K491DRAFT_715317</name>
</gene>
<feature type="region of interest" description="Disordered" evidence="1">
    <location>
        <begin position="618"/>
        <end position="644"/>
    </location>
</feature>
<protein>
    <submittedName>
        <fullName evidence="2">Uncharacterized protein</fullName>
    </submittedName>
</protein>
<feature type="compositionally biased region" description="Basic and acidic residues" evidence="1">
    <location>
        <begin position="620"/>
        <end position="632"/>
    </location>
</feature>
<feature type="region of interest" description="Disordered" evidence="1">
    <location>
        <begin position="274"/>
        <end position="293"/>
    </location>
</feature>
<dbReference type="EMBL" id="MU004335">
    <property type="protein sequence ID" value="KAF2656554.1"/>
    <property type="molecule type" value="Genomic_DNA"/>
</dbReference>
<evidence type="ECO:0000313" key="3">
    <source>
        <dbReference type="Proteomes" id="UP000799324"/>
    </source>
</evidence>
<accession>A0A6A6TD44</accession>
<organism evidence="2 3">
    <name type="scientific">Lophiostoma macrostomum CBS 122681</name>
    <dbReference type="NCBI Taxonomy" id="1314788"/>
    <lineage>
        <taxon>Eukaryota</taxon>
        <taxon>Fungi</taxon>
        <taxon>Dikarya</taxon>
        <taxon>Ascomycota</taxon>
        <taxon>Pezizomycotina</taxon>
        <taxon>Dothideomycetes</taxon>
        <taxon>Pleosporomycetidae</taxon>
        <taxon>Pleosporales</taxon>
        <taxon>Lophiostomataceae</taxon>
        <taxon>Lophiostoma</taxon>
    </lineage>
</organism>
<dbReference type="AlphaFoldDB" id="A0A6A6TD44"/>
<dbReference type="Proteomes" id="UP000799324">
    <property type="component" value="Unassembled WGS sequence"/>
</dbReference>
<sequence>MRKTLHPLLREGLDYDGLDLDPEDLLEPYPDSYTDPAYRAAKRRRVEIIATACIKGRLPIIATARLRGPFNNGWKNPWAPTCVEPAYGPSVGEQPTVNQPSEIVQNGSSNELGHANTSVKRIDVKVTIAQASMKARSTNLGVKVISRGKKRNTKGTKSKRRIETPSTSVLSESNEFSVVTEDHSANGGTEALPDDSTNGMRWLRRCPSDDTQDATDLNPLPTPSRRQRRTNGVSKVIQAGLSRPLPMTDSHTNPSPGCMSARPLDHHWHSSNSASMVISSPAGPTSPLPKSARKAEIVPLRTVNRDKTIAKATELSIPPPETLSASELGPVGIGSPLPQSRILDQMTDIRAAQNLAESIVDNVPSSESKPVTREEIRRSAERCAPIRPIASTTTSQSNSVREGYSASTAAELLKPSFSTSFIYRRIGDSKSIDQVPLKSKPRPMTFNSSPEVRANANNQVTKPEGIEDHRVYIEPGDQYTSNSPRPDPYEVVEESRGVREESRSSRHSIQSTQTALMLAQMDFQNSTMHSLASNDQPSWSNDQMEHSPTLYREDRVAITPFRDFNAELDRRNPTESAFRAPPMSTQDLFAAASPFALSTAKKKTVPAKRSSLRFAVLSNETREMRADTETGKKSPTPSAERIPLKERNSYISFKAVADGPQKRSQNSPLGSPVRAKQSLELLQLDLRTSLDDELNFTERFLDHLDGLG</sequence>
<dbReference type="OrthoDB" id="5419922at2759"/>
<name>A0A6A6TD44_9PLEO</name>
<evidence type="ECO:0000256" key="1">
    <source>
        <dbReference type="SAM" id="MobiDB-lite"/>
    </source>
</evidence>
<reference evidence="2" key="1">
    <citation type="journal article" date="2020" name="Stud. Mycol.">
        <title>101 Dothideomycetes genomes: a test case for predicting lifestyles and emergence of pathogens.</title>
        <authorList>
            <person name="Haridas S."/>
            <person name="Albert R."/>
            <person name="Binder M."/>
            <person name="Bloem J."/>
            <person name="Labutti K."/>
            <person name="Salamov A."/>
            <person name="Andreopoulos B."/>
            <person name="Baker S."/>
            <person name="Barry K."/>
            <person name="Bills G."/>
            <person name="Bluhm B."/>
            <person name="Cannon C."/>
            <person name="Castanera R."/>
            <person name="Culley D."/>
            <person name="Daum C."/>
            <person name="Ezra D."/>
            <person name="Gonzalez J."/>
            <person name="Henrissat B."/>
            <person name="Kuo A."/>
            <person name="Liang C."/>
            <person name="Lipzen A."/>
            <person name="Lutzoni F."/>
            <person name="Magnuson J."/>
            <person name="Mondo S."/>
            <person name="Nolan M."/>
            <person name="Ohm R."/>
            <person name="Pangilinan J."/>
            <person name="Park H.-J."/>
            <person name="Ramirez L."/>
            <person name="Alfaro M."/>
            <person name="Sun H."/>
            <person name="Tritt A."/>
            <person name="Yoshinaga Y."/>
            <person name="Zwiers L.-H."/>
            <person name="Turgeon B."/>
            <person name="Goodwin S."/>
            <person name="Spatafora J."/>
            <person name="Crous P."/>
            <person name="Grigoriev I."/>
        </authorList>
    </citation>
    <scope>NUCLEOTIDE SEQUENCE</scope>
    <source>
        <strain evidence="2">CBS 122681</strain>
    </source>
</reference>